<organism evidence="2 3">
    <name type="scientific">Paramuricea clavata</name>
    <name type="common">Red gorgonian</name>
    <name type="synonym">Violescent sea-whip</name>
    <dbReference type="NCBI Taxonomy" id="317549"/>
    <lineage>
        <taxon>Eukaryota</taxon>
        <taxon>Metazoa</taxon>
        <taxon>Cnidaria</taxon>
        <taxon>Anthozoa</taxon>
        <taxon>Octocorallia</taxon>
        <taxon>Malacalcyonacea</taxon>
        <taxon>Plexauridae</taxon>
        <taxon>Paramuricea</taxon>
    </lineage>
</organism>
<dbReference type="Pfam" id="PF00078">
    <property type="entry name" value="RVT_1"/>
    <property type="match status" value="1"/>
</dbReference>
<dbReference type="AlphaFoldDB" id="A0A7D9LLE9"/>
<feature type="non-terminal residue" evidence="2">
    <location>
        <position position="205"/>
    </location>
</feature>
<accession>A0A7D9LLE9</accession>
<sequence>TQVLNALKGINQHKAAGIDKISARLLITAAPDFPSTMEDSESHAIIQEWQFNVFNLIFPRQSDNNRINESSTAYMHHGVPQGSILGPLFFMLFINDLPLHVTSDIDLYADDTTVTASADFKEIAQLNTDLSKSVNEIHHWPNTNKLPLNEEKTKVMIITGNRLAFKVKVADELSVMIDGDKILKNTNTTTVIEIVVFILTEGRKK</sequence>
<feature type="non-terminal residue" evidence="2">
    <location>
        <position position="1"/>
    </location>
</feature>
<evidence type="ECO:0000313" key="3">
    <source>
        <dbReference type="Proteomes" id="UP001152795"/>
    </source>
</evidence>
<dbReference type="OrthoDB" id="8044406at2759"/>
<comment type="caution">
    <text evidence="2">The sequence shown here is derived from an EMBL/GenBank/DDBJ whole genome shotgun (WGS) entry which is preliminary data.</text>
</comment>
<proteinExistence type="predicted"/>
<dbReference type="EMBL" id="CACRXK020022338">
    <property type="protein sequence ID" value="CAB4036727.1"/>
    <property type="molecule type" value="Genomic_DNA"/>
</dbReference>
<feature type="domain" description="Reverse transcriptase" evidence="1">
    <location>
        <begin position="58"/>
        <end position="157"/>
    </location>
</feature>
<dbReference type="PANTHER" id="PTHR33332">
    <property type="entry name" value="REVERSE TRANSCRIPTASE DOMAIN-CONTAINING PROTEIN"/>
    <property type="match status" value="1"/>
</dbReference>
<gene>
    <name evidence="2" type="ORF">PACLA_8A070558</name>
</gene>
<keyword evidence="3" id="KW-1185">Reference proteome</keyword>
<name>A0A7D9LLE9_PARCT</name>
<reference evidence="2" key="1">
    <citation type="submission" date="2020-04" db="EMBL/GenBank/DDBJ databases">
        <authorList>
            <person name="Alioto T."/>
            <person name="Alioto T."/>
            <person name="Gomez Garrido J."/>
        </authorList>
    </citation>
    <scope>NUCLEOTIDE SEQUENCE</scope>
    <source>
        <strain evidence="2">A484AB</strain>
    </source>
</reference>
<evidence type="ECO:0000259" key="1">
    <source>
        <dbReference type="Pfam" id="PF00078"/>
    </source>
</evidence>
<protein>
    <recommendedName>
        <fullName evidence="1">Reverse transcriptase domain-containing protein</fullName>
    </recommendedName>
</protein>
<evidence type="ECO:0000313" key="2">
    <source>
        <dbReference type="EMBL" id="CAB4036727.1"/>
    </source>
</evidence>
<dbReference type="InterPro" id="IPR000477">
    <property type="entry name" value="RT_dom"/>
</dbReference>
<dbReference type="Proteomes" id="UP001152795">
    <property type="component" value="Unassembled WGS sequence"/>
</dbReference>